<keyword evidence="2" id="KW-0732">Signal</keyword>
<dbReference type="EMBL" id="KE125492">
    <property type="protein sequence ID" value="EPB68139.1"/>
    <property type="molecule type" value="Genomic_DNA"/>
</dbReference>
<feature type="signal peptide" evidence="2">
    <location>
        <begin position="1"/>
        <end position="16"/>
    </location>
</feature>
<evidence type="ECO:0008006" key="5">
    <source>
        <dbReference type="Google" id="ProtNLM"/>
    </source>
</evidence>
<dbReference type="Proteomes" id="UP000054495">
    <property type="component" value="Unassembled WGS sequence"/>
</dbReference>
<proteinExistence type="predicted"/>
<reference evidence="3 4" key="1">
    <citation type="submission" date="2013-05" db="EMBL/GenBank/DDBJ databases">
        <title>Draft genome of the parasitic nematode Anyclostoma ceylanicum.</title>
        <authorList>
            <person name="Mitreva M."/>
        </authorList>
    </citation>
    <scope>NUCLEOTIDE SEQUENCE [LARGE SCALE GENOMIC DNA]</scope>
</reference>
<name>A0A0D6L8Y5_9BILA</name>
<feature type="chain" id="PRO_5002306771" description="Ground-like domain-containing protein" evidence="2">
    <location>
        <begin position="17"/>
        <end position="278"/>
    </location>
</feature>
<dbReference type="AlphaFoldDB" id="A0A0D6L8Y5"/>
<organism evidence="3 4">
    <name type="scientific">Ancylostoma ceylanicum</name>
    <dbReference type="NCBI Taxonomy" id="53326"/>
    <lineage>
        <taxon>Eukaryota</taxon>
        <taxon>Metazoa</taxon>
        <taxon>Ecdysozoa</taxon>
        <taxon>Nematoda</taxon>
        <taxon>Chromadorea</taxon>
        <taxon>Rhabditida</taxon>
        <taxon>Rhabditina</taxon>
        <taxon>Rhabditomorpha</taxon>
        <taxon>Strongyloidea</taxon>
        <taxon>Ancylostomatidae</taxon>
        <taxon>Ancylostomatinae</taxon>
        <taxon>Ancylostoma</taxon>
    </lineage>
</organism>
<dbReference type="PANTHER" id="PTHR46705">
    <property type="entry name" value="PROTEIN CBG09805"/>
    <property type="match status" value="1"/>
</dbReference>
<evidence type="ECO:0000313" key="3">
    <source>
        <dbReference type="EMBL" id="EPB68139.1"/>
    </source>
</evidence>
<sequence length="278" mass="30896">MISFVVVAALVLQTRACGGGSGCCPRAPPPVATCGSGCQQGYQCGTYGCTRRKALSALTTRIDGVIVGDESGEQAHTAPLNAKVVPVASNLTVDKLMLERMFHKEDRCPIEAAHEIHYCAAQGIDHTEVKLEWRSLYRSAAAHRFLVVTVWSSWKKMPQHTRRAANKRKSTVTNGVTNNGDSSNTDQSLLIDGDVNEMSIQDIANCIFTRNKDPVIEQLVQALVEKFTALDVSYLPCYDIFENMKRCFFVAIRKKAEEKFGREWKTPQTEPRDSFTEF</sequence>
<evidence type="ECO:0000313" key="4">
    <source>
        <dbReference type="Proteomes" id="UP000054495"/>
    </source>
</evidence>
<accession>A0A0D6L8Y5</accession>
<dbReference type="PANTHER" id="PTHR46705:SF3">
    <property type="entry name" value="DOMAIN OF UNKNOWN FUNCTION DB DOMAIN-CONTAINING PROTEIN"/>
    <property type="match status" value="1"/>
</dbReference>
<feature type="region of interest" description="Disordered" evidence="1">
    <location>
        <begin position="162"/>
        <end position="188"/>
    </location>
</feature>
<gene>
    <name evidence="3" type="ORF">ANCCEY_12777</name>
</gene>
<evidence type="ECO:0000256" key="2">
    <source>
        <dbReference type="SAM" id="SignalP"/>
    </source>
</evidence>
<protein>
    <recommendedName>
        <fullName evidence="5">Ground-like domain-containing protein</fullName>
    </recommendedName>
</protein>
<evidence type="ECO:0000256" key="1">
    <source>
        <dbReference type="SAM" id="MobiDB-lite"/>
    </source>
</evidence>
<keyword evidence="4" id="KW-1185">Reference proteome</keyword>
<feature type="compositionally biased region" description="Polar residues" evidence="1">
    <location>
        <begin position="171"/>
        <end position="188"/>
    </location>
</feature>